<evidence type="ECO:0000259" key="5">
    <source>
        <dbReference type="PROSITE" id="PS50035"/>
    </source>
</evidence>
<keyword evidence="1" id="KW-0378">Hydrolase</keyword>
<keyword evidence="4" id="KW-0812">Transmembrane</keyword>
<dbReference type="Gene3D" id="3.30.870.10">
    <property type="entry name" value="Endonuclease Chain A"/>
    <property type="match status" value="1"/>
</dbReference>
<reference evidence="6 7" key="1">
    <citation type="submission" date="2023-05" db="EMBL/GenBank/DDBJ databases">
        <title>A new hyperthermophilic archaea 'Ignisphaera cupida' sp. nov. and description of the family 'Ignisphaeraceae' fam. nov.</title>
        <authorList>
            <person name="Podosokorskaya O.A."/>
            <person name="Elcheninov A.G."/>
            <person name="Klukina A."/>
            <person name="Merkel A.Y."/>
        </authorList>
    </citation>
    <scope>NUCLEOTIDE SEQUENCE [LARGE SCALE GENOMIC DNA]</scope>
    <source>
        <strain evidence="6 7">4213-co</strain>
    </source>
</reference>
<accession>A0ABD4Z476</accession>
<dbReference type="InterPro" id="IPR051406">
    <property type="entry name" value="PLD_domain"/>
</dbReference>
<dbReference type="SMART" id="SM00155">
    <property type="entry name" value="PLDc"/>
    <property type="match status" value="1"/>
</dbReference>
<sequence>MNLKPLTIFLIGLLLGFAIAYLVSMPSQQSREKIATTTQMQTTTKLITLTKSVVTTYTQYAASAQQTGCKLIVLLDKEYLKTVSTLLQNANKSIYIIMYAMKYDPKESGDPVNTLLNTIVLKNKEGIDVKIIVDDVTYKDYPETISYLINNKINVKLDESSGKTTHAKIVIVDNKTAVIGSHNWTESALTLNHEVSIETNCSEVVEKLLKYFNMIWGGGRTLS</sequence>
<evidence type="ECO:0000256" key="2">
    <source>
        <dbReference type="ARBA" id="ARBA00022963"/>
    </source>
</evidence>
<gene>
    <name evidence="6" type="ORF">QPL79_01895</name>
</gene>
<protein>
    <submittedName>
        <fullName evidence="6">Phospholipase D-like domain-containing protein</fullName>
    </submittedName>
</protein>
<organism evidence="6 7">
    <name type="scientific">Ignisphaera cupida</name>
    <dbReference type="NCBI Taxonomy" id="3050454"/>
    <lineage>
        <taxon>Archaea</taxon>
        <taxon>Thermoproteota</taxon>
        <taxon>Thermoprotei</taxon>
        <taxon>Desulfurococcales</taxon>
        <taxon>Desulfurococcaceae</taxon>
        <taxon>Ignisphaera</taxon>
    </lineage>
</organism>
<name>A0ABD4Z476_9CREN</name>
<feature type="domain" description="PLD phosphodiesterase" evidence="5">
    <location>
        <begin position="161"/>
        <end position="188"/>
    </location>
</feature>
<evidence type="ECO:0000256" key="1">
    <source>
        <dbReference type="ARBA" id="ARBA00022801"/>
    </source>
</evidence>
<evidence type="ECO:0000256" key="4">
    <source>
        <dbReference type="SAM" id="Phobius"/>
    </source>
</evidence>
<comment type="caution">
    <text evidence="6">The sequence shown here is derived from an EMBL/GenBank/DDBJ whole genome shotgun (WGS) entry which is preliminary data.</text>
</comment>
<dbReference type="PROSITE" id="PS50035">
    <property type="entry name" value="PLD"/>
    <property type="match status" value="1"/>
</dbReference>
<evidence type="ECO:0000313" key="7">
    <source>
        <dbReference type="Proteomes" id="UP001529235"/>
    </source>
</evidence>
<dbReference type="InterPro" id="IPR001736">
    <property type="entry name" value="PLipase_D/transphosphatidylase"/>
</dbReference>
<evidence type="ECO:0000313" key="6">
    <source>
        <dbReference type="EMBL" id="MDK6028116.1"/>
    </source>
</evidence>
<dbReference type="GO" id="GO:0016787">
    <property type="term" value="F:hydrolase activity"/>
    <property type="evidence" value="ECO:0007669"/>
    <property type="project" value="UniProtKB-KW"/>
</dbReference>
<keyword evidence="7" id="KW-1185">Reference proteome</keyword>
<dbReference type="PANTHER" id="PTHR43856:SF1">
    <property type="entry name" value="MITOCHONDRIAL CARDIOLIPIN HYDROLASE"/>
    <property type="match status" value="1"/>
</dbReference>
<dbReference type="Pfam" id="PF13091">
    <property type="entry name" value="PLDc_2"/>
    <property type="match status" value="1"/>
</dbReference>
<dbReference type="SUPFAM" id="SSF56024">
    <property type="entry name" value="Phospholipase D/nuclease"/>
    <property type="match status" value="1"/>
</dbReference>
<keyword evidence="3" id="KW-0443">Lipid metabolism</keyword>
<proteinExistence type="predicted"/>
<dbReference type="GO" id="GO:0016042">
    <property type="term" value="P:lipid catabolic process"/>
    <property type="evidence" value="ECO:0007669"/>
    <property type="project" value="UniProtKB-KW"/>
</dbReference>
<dbReference type="Proteomes" id="UP001529235">
    <property type="component" value="Unassembled WGS sequence"/>
</dbReference>
<feature type="transmembrane region" description="Helical" evidence="4">
    <location>
        <begin position="6"/>
        <end position="23"/>
    </location>
</feature>
<keyword evidence="4" id="KW-0472">Membrane</keyword>
<dbReference type="InterPro" id="IPR025202">
    <property type="entry name" value="PLD-like_dom"/>
</dbReference>
<keyword evidence="2" id="KW-0442">Lipid degradation</keyword>
<dbReference type="EMBL" id="JASNVW010000001">
    <property type="protein sequence ID" value="MDK6028116.1"/>
    <property type="molecule type" value="Genomic_DNA"/>
</dbReference>
<dbReference type="RefSeq" id="WP_285273090.1">
    <property type="nucleotide sequence ID" value="NZ_JASNVW010000001.1"/>
</dbReference>
<keyword evidence="4" id="KW-1133">Transmembrane helix</keyword>
<dbReference type="PANTHER" id="PTHR43856">
    <property type="entry name" value="CARDIOLIPIN HYDROLASE"/>
    <property type="match status" value="1"/>
</dbReference>
<dbReference type="AlphaFoldDB" id="A0ABD4Z476"/>
<evidence type="ECO:0000256" key="3">
    <source>
        <dbReference type="ARBA" id="ARBA00023098"/>
    </source>
</evidence>